<dbReference type="Pfam" id="PF12265">
    <property type="entry name" value="CAF1C_H4-bd"/>
    <property type="match status" value="1"/>
</dbReference>
<evidence type="ECO:0000256" key="5">
    <source>
        <dbReference type="ARBA" id="ARBA00022853"/>
    </source>
</evidence>
<keyword evidence="4" id="KW-0677">Repeat</keyword>
<evidence type="ECO:0000256" key="4">
    <source>
        <dbReference type="ARBA" id="ARBA00022737"/>
    </source>
</evidence>
<name>A0A132AC77_SARSC</name>
<proteinExistence type="inferred from homology"/>
<feature type="domain" description="Histone-binding protein RBBP4-like N-terminal" evidence="7">
    <location>
        <begin position="51"/>
        <end position="129"/>
    </location>
</feature>
<dbReference type="OrthoDB" id="427795at2759"/>
<dbReference type="PROSITE" id="PS00678">
    <property type="entry name" value="WD_REPEATS_1"/>
    <property type="match status" value="1"/>
</dbReference>
<dbReference type="EMBL" id="JXLN01012524">
    <property type="protein sequence ID" value="KPM08582.1"/>
    <property type="molecule type" value="Genomic_DNA"/>
</dbReference>
<dbReference type="InterPro" id="IPR022052">
    <property type="entry name" value="Histone-bd_RBBP4-like_N"/>
</dbReference>
<sequence>MQIKADIQNASKESLLAKIKQRKLKEKIRKDPNSACCDENIEDDLREFEYENYRIWKKNCPFLYNLLITNSVEWPSTTVQWYSYCKPQVQSNQKMWNNSYQSNFREFVSERILLGTQTEPPEKNYVIIATQYMPLIDQEQIFACEGGVSLVKYAKFENYVRIIHEGDVNRARYNPQNPFIIATCSSNSKNYLFDYSKHPCEPSSDEFKPDLILNHHSKEGFGICWNNRKHNILATCASDSYISIWDINGNTQEPKTLQPKMAFKAHDDEGCNDVQWHHQHDTYLGSVGNDKMLRFWDIRMNCKTKSIFQGRVHDAIINTLSFNPFCEYIVLTASDDHTVALFDIRNLKHRLHSFHGHKDEVLDVKWSTYCETIFASSGRDKRLIIWDMTKINAAQSQEDAVEGPPEMIFIHGGHTGIIQDFSWHQHNQMIASVSHMNEIHVFKPGIDA</sequence>
<dbReference type="GO" id="GO:0006325">
    <property type="term" value="P:chromatin organization"/>
    <property type="evidence" value="ECO:0007669"/>
    <property type="project" value="UniProtKB-KW"/>
</dbReference>
<dbReference type="SUPFAM" id="SSF50978">
    <property type="entry name" value="WD40 repeat-like"/>
    <property type="match status" value="1"/>
</dbReference>
<organism evidence="8 9">
    <name type="scientific">Sarcoptes scabiei</name>
    <name type="common">Itch mite</name>
    <name type="synonym">Acarus scabiei</name>
    <dbReference type="NCBI Taxonomy" id="52283"/>
    <lineage>
        <taxon>Eukaryota</taxon>
        <taxon>Metazoa</taxon>
        <taxon>Ecdysozoa</taxon>
        <taxon>Arthropoda</taxon>
        <taxon>Chelicerata</taxon>
        <taxon>Arachnida</taxon>
        <taxon>Acari</taxon>
        <taxon>Acariformes</taxon>
        <taxon>Sarcoptiformes</taxon>
        <taxon>Astigmata</taxon>
        <taxon>Psoroptidia</taxon>
        <taxon>Sarcoptoidea</taxon>
        <taxon>Sarcoptidae</taxon>
        <taxon>Sarcoptinae</taxon>
        <taxon>Sarcoptes</taxon>
    </lineage>
</organism>
<dbReference type="InterPro" id="IPR036322">
    <property type="entry name" value="WD40_repeat_dom_sf"/>
</dbReference>
<keyword evidence="6" id="KW-0539">Nucleus</keyword>
<accession>A0A132AC77</accession>
<evidence type="ECO:0000256" key="2">
    <source>
        <dbReference type="ARBA" id="ARBA00009341"/>
    </source>
</evidence>
<dbReference type="AlphaFoldDB" id="A0A132AC77"/>
<dbReference type="InterPro" id="IPR015943">
    <property type="entry name" value="WD40/YVTN_repeat-like_dom_sf"/>
</dbReference>
<keyword evidence="5" id="KW-0156">Chromatin regulator</keyword>
<comment type="subcellular location">
    <subcellularLocation>
        <location evidence="1">Nucleus</location>
    </subcellularLocation>
</comment>
<comment type="similarity">
    <text evidence="2">Belongs to the WD repeat RBAP46/RBAP48/MSI1 family.</text>
</comment>
<dbReference type="InterPro" id="IPR050459">
    <property type="entry name" value="WD_repeat_RBAP46/RBAP48/MSI1"/>
</dbReference>
<dbReference type="VEuPathDB" id="VectorBase:SSCA006806"/>
<dbReference type="PANTHER" id="PTHR22850">
    <property type="entry name" value="WD40 REPEAT FAMILY"/>
    <property type="match status" value="1"/>
</dbReference>
<reference evidence="8 9" key="1">
    <citation type="journal article" date="2015" name="Parasit. Vectors">
        <title>Draft genome of the scabies mite.</title>
        <authorList>
            <person name="Rider S.D.Jr."/>
            <person name="Morgan M.S."/>
            <person name="Arlian L.G."/>
        </authorList>
    </citation>
    <scope>NUCLEOTIDE SEQUENCE [LARGE SCALE GENOMIC DNA]</scope>
    <source>
        <strain evidence="8">Arlian Lab</strain>
    </source>
</reference>
<evidence type="ECO:0000256" key="6">
    <source>
        <dbReference type="ARBA" id="ARBA00023242"/>
    </source>
</evidence>
<evidence type="ECO:0000256" key="1">
    <source>
        <dbReference type="ARBA" id="ARBA00004123"/>
    </source>
</evidence>
<evidence type="ECO:0000313" key="9">
    <source>
        <dbReference type="Proteomes" id="UP000616769"/>
    </source>
</evidence>
<comment type="caution">
    <text evidence="8">The sequence shown here is derived from an EMBL/GenBank/DDBJ whole genome shotgun (WGS) entry which is preliminary data.</text>
</comment>
<protein>
    <submittedName>
        <fullName evidence="8">Histone-binding protein RBBP7-like protein-like protein</fullName>
    </submittedName>
</protein>
<dbReference type="PROSITE" id="PS50082">
    <property type="entry name" value="WD_REPEATS_2"/>
    <property type="match status" value="2"/>
</dbReference>
<dbReference type="InterPro" id="IPR019775">
    <property type="entry name" value="WD40_repeat_CS"/>
</dbReference>
<dbReference type="PROSITE" id="PS50294">
    <property type="entry name" value="WD_REPEATS_REGION"/>
    <property type="match status" value="1"/>
</dbReference>
<evidence type="ECO:0000313" key="8">
    <source>
        <dbReference type="EMBL" id="KPM08582.1"/>
    </source>
</evidence>
<keyword evidence="3" id="KW-0853">WD repeat</keyword>
<evidence type="ECO:0000256" key="3">
    <source>
        <dbReference type="ARBA" id="ARBA00022574"/>
    </source>
</evidence>
<gene>
    <name evidence="8" type="ORF">QR98_0071040</name>
</gene>
<dbReference type="InterPro" id="IPR001680">
    <property type="entry name" value="WD40_rpt"/>
</dbReference>
<evidence type="ECO:0000259" key="7">
    <source>
        <dbReference type="Pfam" id="PF12265"/>
    </source>
</evidence>
<dbReference type="Gene3D" id="2.130.10.10">
    <property type="entry name" value="YVTN repeat-like/Quinoprotein amine dehydrogenase"/>
    <property type="match status" value="1"/>
</dbReference>
<dbReference type="Proteomes" id="UP000616769">
    <property type="component" value="Unassembled WGS sequence"/>
</dbReference>
<dbReference type="Pfam" id="PF00400">
    <property type="entry name" value="WD40"/>
    <property type="match status" value="3"/>
</dbReference>
<dbReference type="GO" id="GO:0005634">
    <property type="term" value="C:nucleus"/>
    <property type="evidence" value="ECO:0007669"/>
    <property type="project" value="UniProtKB-SubCell"/>
</dbReference>
<dbReference type="SMART" id="SM00320">
    <property type="entry name" value="WD40"/>
    <property type="match status" value="6"/>
</dbReference>